<dbReference type="Proteomes" id="UP000632138">
    <property type="component" value="Unassembled WGS sequence"/>
</dbReference>
<dbReference type="GO" id="GO:0016853">
    <property type="term" value="F:isomerase activity"/>
    <property type="evidence" value="ECO:0007669"/>
    <property type="project" value="UniProtKB-KW"/>
</dbReference>
<dbReference type="Pfam" id="PF11716">
    <property type="entry name" value="MDMPI_N"/>
    <property type="match status" value="1"/>
</dbReference>
<organism evidence="2 3">
    <name type="scientific">Paractinoplanes ovalisporus</name>
    <dbReference type="NCBI Taxonomy" id="2810368"/>
    <lineage>
        <taxon>Bacteria</taxon>
        <taxon>Bacillati</taxon>
        <taxon>Actinomycetota</taxon>
        <taxon>Actinomycetes</taxon>
        <taxon>Micromonosporales</taxon>
        <taxon>Micromonosporaceae</taxon>
        <taxon>Paractinoplanes</taxon>
    </lineage>
</organism>
<sequence>MSAAATLGELWAVWASYGSRLSAEQWEAPTRLEPWTVRALFAHTAQWPRWLAYVATQTRDTPPSHPRAADLLRAFNAPDGVATLNRGQTADRAVDDATKLTVEQMTAAFAEVGPPALEAAGKLGDTVVNYLGTGTMPMPEVLGIGIVEATVHLLDLQRALGETPAVPSEGLAHTARVLAEMASPVEFVEALTGRGELGPVLT</sequence>
<keyword evidence="3" id="KW-1185">Reference proteome</keyword>
<name>A0ABS2AA14_9ACTN</name>
<dbReference type="InterPro" id="IPR017517">
    <property type="entry name" value="Maleyloyr_isom"/>
</dbReference>
<keyword evidence="2" id="KW-0413">Isomerase</keyword>
<protein>
    <submittedName>
        <fullName evidence="2">Maleylpyruvate isomerase N-terminal domain-containing protein</fullName>
    </submittedName>
</protein>
<gene>
    <name evidence="2" type="ORF">JIG36_13605</name>
</gene>
<dbReference type="RefSeq" id="WP_203376490.1">
    <property type="nucleotide sequence ID" value="NZ_JAENHP010000003.1"/>
</dbReference>
<proteinExistence type="predicted"/>
<dbReference type="SUPFAM" id="SSF109854">
    <property type="entry name" value="DinB/YfiT-like putative metalloenzymes"/>
    <property type="match status" value="1"/>
</dbReference>
<dbReference type="EMBL" id="JAENHP010000003">
    <property type="protein sequence ID" value="MBM2616595.1"/>
    <property type="molecule type" value="Genomic_DNA"/>
</dbReference>
<reference evidence="2 3" key="1">
    <citation type="submission" date="2021-01" db="EMBL/GenBank/DDBJ databases">
        <title>Actinoplanes sp. nov. LDG1-06 isolated from lichen.</title>
        <authorList>
            <person name="Saeng-In P."/>
            <person name="Phongsopitanun W."/>
            <person name="Kanchanasin P."/>
            <person name="Yuki M."/>
            <person name="Kudo T."/>
            <person name="Ohkuma M."/>
            <person name="Tanasupawat S."/>
        </authorList>
    </citation>
    <scope>NUCLEOTIDE SEQUENCE [LARGE SCALE GENOMIC DNA]</scope>
    <source>
        <strain evidence="2 3">LDG1-06</strain>
    </source>
</reference>
<evidence type="ECO:0000313" key="2">
    <source>
        <dbReference type="EMBL" id="MBM2616595.1"/>
    </source>
</evidence>
<evidence type="ECO:0000313" key="3">
    <source>
        <dbReference type="Proteomes" id="UP000632138"/>
    </source>
</evidence>
<evidence type="ECO:0000259" key="1">
    <source>
        <dbReference type="Pfam" id="PF11716"/>
    </source>
</evidence>
<dbReference type="InterPro" id="IPR024344">
    <property type="entry name" value="MDMPI_metal-binding"/>
</dbReference>
<feature type="domain" description="Mycothiol-dependent maleylpyruvate isomerase metal-binding" evidence="1">
    <location>
        <begin position="8"/>
        <end position="157"/>
    </location>
</feature>
<dbReference type="InterPro" id="IPR034660">
    <property type="entry name" value="DinB/YfiT-like"/>
</dbReference>
<dbReference type="Gene3D" id="1.20.120.450">
    <property type="entry name" value="dinb family like domain"/>
    <property type="match status" value="1"/>
</dbReference>
<accession>A0ABS2AA14</accession>
<dbReference type="NCBIfam" id="TIGR03083">
    <property type="entry name" value="maleylpyruvate isomerase family mycothiol-dependent enzyme"/>
    <property type="match status" value="1"/>
</dbReference>
<comment type="caution">
    <text evidence="2">The sequence shown here is derived from an EMBL/GenBank/DDBJ whole genome shotgun (WGS) entry which is preliminary data.</text>
</comment>